<gene>
    <name evidence="1" type="ORF">H9890_03325</name>
</gene>
<accession>A0A9D1TVK7</accession>
<dbReference type="EMBL" id="DXHQ01000037">
    <property type="protein sequence ID" value="HIW08418.1"/>
    <property type="molecule type" value="Genomic_DNA"/>
</dbReference>
<organism evidence="1 2">
    <name type="scientific">Candidatus Faecalibacterium intestinigallinarum</name>
    <dbReference type="NCBI Taxonomy" id="2838581"/>
    <lineage>
        <taxon>Bacteria</taxon>
        <taxon>Bacillati</taxon>
        <taxon>Bacillota</taxon>
        <taxon>Clostridia</taxon>
        <taxon>Eubacteriales</taxon>
        <taxon>Oscillospiraceae</taxon>
        <taxon>Faecalibacterium</taxon>
    </lineage>
</organism>
<name>A0A9D1TVK7_9FIRM</name>
<reference evidence="1" key="1">
    <citation type="journal article" date="2021" name="PeerJ">
        <title>Extensive microbial diversity within the chicken gut microbiome revealed by metagenomics and culture.</title>
        <authorList>
            <person name="Gilroy R."/>
            <person name="Ravi A."/>
            <person name="Getino M."/>
            <person name="Pursley I."/>
            <person name="Horton D.L."/>
            <person name="Alikhan N.F."/>
            <person name="Baker D."/>
            <person name="Gharbi K."/>
            <person name="Hall N."/>
            <person name="Watson M."/>
            <person name="Adriaenssens E.M."/>
            <person name="Foster-Nyarko E."/>
            <person name="Jarju S."/>
            <person name="Secka A."/>
            <person name="Antonio M."/>
            <person name="Oren A."/>
            <person name="Chaudhuri R.R."/>
            <person name="La Ragione R."/>
            <person name="Hildebrand F."/>
            <person name="Pallen M.J."/>
        </authorList>
    </citation>
    <scope>NUCLEOTIDE SEQUENCE</scope>
    <source>
        <strain evidence="1">ChiHcolR34-3080</strain>
    </source>
</reference>
<sequence>MTKVEIIALAERWQTKADRAMERYQEDGLARHNREREQAQDLADALRVAANAADDHSELISLRGAVYCLAVKAHAAVDALDAPDRAGDRDILTDLARNVISTARLYGVDSGLTASHKPKTKEG</sequence>
<comment type="caution">
    <text evidence="1">The sequence shown here is derived from an EMBL/GenBank/DDBJ whole genome shotgun (WGS) entry which is preliminary data.</text>
</comment>
<evidence type="ECO:0000313" key="1">
    <source>
        <dbReference type="EMBL" id="HIW08418.1"/>
    </source>
</evidence>
<reference evidence="1" key="2">
    <citation type="submission" date="2021-04" db="EMBL/GenBank/DDBJ databases">
        <authorList>
            <person name="Gilroy R."/>
        </authorList>
    </citation>
    <scope>NUCLEOTIDE SEQUENCE</scope>
    <source>
        <strain evidence="1">ChiHcolR34-3080</strain>
    </source>
</reference>
<dbReference type="Proteomes" id="UP000823933">
    <property type="component" value="Unassembled WGS sequence"/>
</dbReference>
<evidence type="ECO:0000313" key="2">
    <source>
        <dbReference type="Proteomes" id="UP000823933"/>
    </source>
</evidence>
<protein>
    <submittedName>
        <fullName evidence="1">Uncharacterized protein</fullName>
    </submittedName>
</protein>
<proteinExistence type="predicted"/>
<dbReference type="AlphaFoldDB" id="A0A9D1TVK7"/>